<proteinExistence type="predicted"/>
<gene>
    <name evidence="2" type="ORF">R3W88_031613</name>
</gene>
<dbReference type="PANTHER" id="PTHR45749">
    <property type="match status" value="1"/>
</dbReference>
<feature type="domain" description="DUF4371" evidence="1">
    <location>
        <begin position="56"/>
        <end position="130"/>
    </location>
</feature>
<dbReference type="InterPro" id="IPR025398">
    <property type="entry name" value="DUF4371"/>
</dbReference>
<dbReference type="Proteomes" id="UP001311915">
    <property type="component" value="Unassembled WGS sequence"/>
</dbReference>
<reference evidence="2 3" key="1">
    <citation type="submission" date="2023-10" db="EMBL/GenBank/DDBJ databases">
        <title>Genome-Wide Identification Analysis in wild type Solanum Pinnatisectum Reveals Some Genes Defensing Phytophthora Infestans.</title>
        <authorList>
            <person name="Sun C."/>
        </authorList>
    </citation>
    <scope>NUCLEOTIDE SEQUENCE [LARGE SCALE GENOMIC DNA]</scope>
    <source>
        <strain evidence="2">LQN</strain>
        <tissue evidence="2">Leaf</tissue>
    </source>
</reference>
<name>A0AAV9LLU7_9SOLN</name>
<dbReference type="Pfam" id="PF14291">
    <property type="entry name" value="DUF4371"/>
    <property type="match status" value="1"/>
</dbReference>
<accession>A0AAV9LLU7</accession>
<comment type="caution">
    <text evidence="2">The sequence shown here is derived from an EMBL/GenBank/DDBJ whole genome shotgun (WGS) entry which is preliminary data.</text>
</comment>
<protein>
    <recommendedName>
        <fullName evidence="1">DUF4371 domain-containing protein</fullName>
    </recommendedName>
</protein>
<dbReference type="AlphaFoldDB" id="A0AAV9LLU7"/>
<evidence type="ECO:0000259" key="1">
    <source>
        <dbReference type="Pfam" id="PF14291"/>
    </source>
</evidence>
<evidence type="ECO:0000313" key="2">
    <source>
        <dbReference type="EMBL" id="KAK4726696.1"/>
    </source>
</evidence>
<evidence type="ECO:0000313" key="3">
    <source>
        <dbReference type="Proteomes" id="UP001311915"/>
    </source>
</evidence>
<organism evidence="2 3">
    <name type="scientific">Solanum pinnatisectum</name>
    <name type="common">tansyleaf nightshade</name>
    <dbReference type="NCBI Taxonomy" id="50273"/>
    <lineage>
        <taxon>Eukaryota</taxon>
        <taxon>Viridiplantae</taxon>
        <taxon>Streptophyta</taxon>
        <taxon>Embryophyta</taxon>
        <taxon>Tracheophyta</taxon>
        <taxon>Spermatophyta</taxon>
        <taxon>Magnoliopsida</taxon>
        <taxon>eudicotyledons</taxon>
        <taxon>Gunneridae</taxon>
        <taxon>Pentapetalae</taxon>
        <taxon>asterids</taxon>
        <taxon>lamiids</taxon>
        <taxon>Solanales</taxon>
        <taxon>Solanaceae</taxon>
        <taxon>Solanoideae</taxon>
        <taxon>Solaneae</taxon>
        <taxon>Solanum</taxon>
    </lineage>
</organism>
<dbReference type="PANTHER" id="PTHR45749:SF37">
    <property type="entry name" value="OS05G0311600 PROTEIN"/>
    <property type="match status" value="1"/>
</dbReference>
<keyword evidence="3" id="KW-1185">Reference proteome</keyword>
<dbReference type="EMBL" id="JAWPEI010000005">
    <property type="protein sequence ID" value="KAK4726696.1"/>
    <property type="molecule type" value="Genomic_DNA"/>
</dbReference>
<sequence>MREQQSIQAAFYKLDDKSKHEYRVWLNASIDVVRLLLNHGFAFRGHDESESSLNKEDINSYYFALLVNESRDMSCKEQMSICLRYVDKMGFVMEAFIGLVHIKDTSVLSLKKAIVDVLAHHSLTLSNVRASFKCVDNFRESKKSISKWHWIWVS</sequence>